<feature type="domain" description="Peptidase A2" evidence="10">
    <location>
        <begin position="320"/>
        <end position="360"/>
    </location>
</feature>
<evidence type="ECO:0000256" key="2">
    <source>
        <dbReference type="ARBA" id="ARBA00009136"/>
    </source>
</evidence>
<dbReference type="AlphaFoldDB" id="A0A0L0DQ04"/>
<feature type="compositionally biased region" description="Low complexity" evidence="7">
    <location>
        <begin position="134"/>
        <end position="146"/>
    </location>
</feature>
<keyword evidence="4" id="KW-0645">Protease</keyword>
<dbReference type="PROSITE" id="PS50175">
    <property type="entry name" value="ASP_PROT_RETROV"/>
    <property type="match status" value="1"/>
</dbReference>
<evidence type="ECO:0000313" key="11">
    <source>
        <dbReference type="EMBL" id="KNC54081.1"/>
    </source>
</evidence>
<dbReference type="OrthoDB" id="1047367at2759"/>
<accession>A0A0L0DQ04</accession>
<dbReference type="SUPFAM" id="SSF50630">
    <property type="entry name" value="Acid proteases"/>
    <property type="match status" value="1"/>
</dbReference>
<keyword evidence="12" id="KW-1185">Reference proteome</keyword>
<evidence type="ECO:0000256" key="3">
    <source>
        <dbReference type="ARBA" id="ARBA00022490"/>
    </source>
</evidence>
<dbReference type="InterPro" id="IPR021109">
    <property type="entry name" value="Peptidase_aspartic_dom_sf"/>
</dbReference>
<dbReference type="InterPro" id="IPR001995">
    <property type="entry name" value="Peptidase_A2_cat"/>
</dbReference>
<evidence type="ECO:0000256" key="5">
    <source>
        <dbReference type="ARBA" id="ARBA00022750"/>
    </source>
</evidence>
<protein>
    <submittedName>
        <fullName evidence="11">DNA damage-inducible protein 1</fullName>
    </submittedName>
</protein>
<evidence type="ECO:0000256" key="6">
    <source>
        <dbReference type="ARBA" id="ARBA00022801"/>
    </source>
</evidence>
<feature type="non-terminal residue" evidence="11">
    <location>
        <position position="1"/>
    </location>
</feature>
<feature type="compositionally biased region" description="Low complexity" evidence="7">
    <location>
        <begin position="177"/>
        <end position="187"/>
    </location>
</feature>
<dbReference type="GeneID" id="25568145"/>
<feature type="domain" description="Ubiquitin-like" evidence="9">
    <location>
        <begin position="20"/>
        <end position="95"/>
    </location>
</feature>
<dbReference type="CDD" id="cd01796">
    <property type="entry name" value="Ubl_Ddi1_like"/>
    <property type="match status" value="1"/>
</dbReference>
<dbReference type="Gene3D" id="1.10.8.10">
    <property type="entry name" value="DNA helicase RuvA subunit, C-terminal domain"/>
    <property type="match status" value="1"/>
</dbReference>
<dbReference type="PROSITE" id="PS50053">
    <property type="entry name" value="UBIQUITIN_2"/>
    <property type="match status" value="1"/>
</dbReference>
<organism evidence="11 12">
    <name type="scientific">Thecamonas trahens ATCC 50062</name>
    <dbReference type="NCBI Taxonomy" id="461836"/>
    <lineage>
        <taxon>Eukaryota</taxon>
        <taxon>Apusozoa</taxon>
        <taxon>Apusomonadida</taxon>
        <taxon>Apusomonadidae</taxon>
        <taxon>Thecamonas</taxon>
    </lineage>
</organism>
<evidence type="ECO:0000256" key="1">
    <source>
        <dbReference type="ARBA" id="ARBA00004496"/>
    </source>
</evidence>
<dbReference type="Gene3D" id="2.40.70.10">
    <property type="entry name" value="Acid Proteases"/>
    <property type="match status" value="1"/>
</dbReference>
<dbReference type="SUPFAM" id="SSF54236">
    <property type="entry name" value="Ubiquitin-like"/>
    <property type="match status" value="1"/>
</dbReference>
<dbReference type="InterPro" id="IPR029071">
    <property type="entry name" value="Ubiquitin-like_domsf"/>
</dbReference>
<dbReference type="InterPro" id="IPR033882">
    <property type="entry name" value="DDI1_N"/>
</dbReference>
<dbReference type="InterPro" id="IPR009060">
    <property type="entry name" value="UBA-like_sf"/>
</dbReference>
<dbReference type="Pfam" id="PF00240">
    <property type="entry name" value="ubiquitin"/>
    <property type="match status" value="1"/>
</dbReference>
<dbReference type="PROSITE" id="PS50030">
    <property type="entry name" value="UBA"/>
    <property type="match status" value="1"/>
</dbReference>
<name>A0A0L0DQ04_THETB</name>
<dbReference type="InterPro" id="IPR001969">
    <property type="entry name" value="Aspartic_peptidase_AS"/>
</dbReference>
<evidence type="ECO:0000256" key="7">
    <source>
        <dbReference type="SAM" id="MobiDB-lite"/>
    </source>
</evidence>
<evidence type="ECO:0000259" key="9">
    <source>
        <dbReference type="PROSITE" id="PS50053"/>
    </source>
</evidence>
<dbReference type="RefSeq" id="XP_013754090.1">
    <property type="nucleotide sequence ID" value="XM_013898636.1"/>
</dbReference>
<keyword evidence="5" id="KW-0064">Aspartyl protease</keyword>
<dbReference type="Pfam" id="PF09668">
    <property type="entry name" value="Asp_protease"/>
    <property type="match status" value="1"/>
</dbReference>
<dbReference type="PROSITE" id="PS00141">
    <property type="entry name" value="ASP_PROTEASE"/>
    <property type="match status" value="1"/>
</dbReference>
<gene>
    <name evidence="11" type="ORF">AMSG_09746</name>
</gene>
<dbReference type="SMART" id="SM00165">
    <property type="entry name" value="UBA"/>
    <property type="match status" value="1"/>
</dbReference>
<dbReference type="EMBL" id="GL349485">
    <property type="protein sequence ID" value="KNC54081.1"/>
    <property type="molecule type" value="Genomic_DNA"/>
</dbReference>
<keyword evidence="6" id="KW-0378">Hydrolase</keyword>
<dbReference type="CDD" id="cd14309">
    <property type="entry name" value="UBA_scDdi1_like"/>
    <property type="match status" value="1"/>
</dbReference>
<dbReference type="GO" id="GO:0005737">
    <property type="term" value="C:cytoplasm"/>
    <property type="evidence" value="ECO:0007669"/>
    <property type="project" value="UniProtKB-SubCell"/>
</dbReference>
<comment type="similarity">
    <text evidence="2">Belongs to the DDI1 family.</text>
</comment>
<dbReference type="InterPro" id="IPR019103">
    <property type="entry name" value="Peptidase_aspartic_DDI1-type"/>
</dbReference>
<dbReference type="PANTHER" id="PTHR15397:SF3">
    <property type="entry name" value="DNA DAMAGE INDUCIBLE 1 HOMOLOG 2"/>
    <property type="match status" value="1"/>
</dbReference>
<comment type="subcellular location">
    <subcellularLocation>
        <location evidence="1">Cytoplasm</location>
    </subcellularLocation>
</comment>
<dbReference type="Pfam" id="PF00627">
    <property type="entry name" value="UBA"/>
    <property type="match status" value="1"/>
</dbReference>
<proteinExistence type="inferred from homology"/>
<feature type="compositionally biased region" description="Low complexity" evidence="7">
    <location>
        <begin position="450"/>
        <end position="464"/>
    </location>
</feature>
<keyword evidence="3" id="KW-0963">Cytoplasm</keyword>
<feature type="region of interest" description="Disordered" evidence="7">
    <location>
        <begin position="440"/>
        <end position="464"/>
    </location>
</feature>
<dbReference type="Proteomes" id="UP000054408">
    <property type="component" value="Unassembled WGS sequence"/>
</dbReference>
<dbReference type="GO" id="GO:0006508">
    <property type="term" value="P:proteolysis"/>
    <property type="evidence" value="ECO:0007669"/>
    <property type="project" value="UniProtKB-KW"/>
</dbReference>
<feature type="region of interest" description="Disordered" evidence="7">
    <location>
        <begin position="126"/>
        <end position="197"/>
    </location>
</feature>
<dbReference type="PANTHER" id="PTHR15397">
    <property type="entry name" value="SODIUM-GLUCOSE COTRANSPORTER REGULATORY PROTEIN -RELATED"/>
    <property type="match status" value="1"/>
</dbReference>
<dbReference type="InterPro" id="IPR000626">
    <property type="entry name" value="Ubiquitin-like_dom"/>
</dbReference>
<dbReference type="STRING" id="461836.A0A0L0DQ04"/>
<evidence type="ECO:0000313" key="12">
    <source>
        <dbReference type="Proteomes" id="UP000054408"/>
    </source>
</evidence>
<dbReference type="OMA" id="CRMEFNI"/>
<dbReference type="eggNOG" id="KOG0012">
    <property type="taxonomic scope" value="Eukaryota"/>
</dbReference>
<evidence type="ECO:0000259" key="10">
    <source>
        <dbReference type="PROSITE" id="PS50175"/>
    </source>
</evidence>
<dbReference type="InterPro" id="IPR015940">
    <property type="entry name" value="UBA"/>
</dbReference>
<evidence type="ECO:0000256" key="4">
    <source>
        <dbReference type="ARBA" id="ARBA00022670"/>
    </source>
</evidence>
<dbReference type="SUPFAM" id="SSF46934">
    <property type="entry name" value="UBA-like"/>
    <property type="match status" value="1"/>
</dbReference>
<sequence>MPKGPSTPRTRPNAYLLNRMRVVVTTETGDIATIEVSASETIESLKALAAIQLSIPLLELTCMFNGRPLSDSSTLADAGIADNDVVLMQRSPASSATPAPPAAAGQMFSADQMANMLASFGGGGAPPPAPAPAAPAAVAGPGASPATSDPAAARRDQMAAAMRSFFQNNPSAPPPSSGSAMALGATTAPPPLPDDGQVRIQVEGQYYTATEFIEYVKASPDFLMRLSSSNPQLAQLVLENQVDEVERFIRSSQAAAKKIRDLEARIAANPFDVEAQRELEEQIRQRNVENNLAQAMEHNPEAFGSVYLLRINCEVNGVPVQALVDSGAQSTIMSEACAERCGIMRLIDTRFAGTAVGVGSAPIAGRVHAAPITIAGKHLTSSFTVLKSDGVDFLLGLDNLRRHECCIDLRADVLRIGDAEVPFLSEADIHALRKDAPNPAIDSGRAAMDTTTTTTTTSTSSATASGSVEISDDAIARVMALGFTREQAVAALQQTGGDEAFAANLLFASQ</sequence>
<dbReference type="CDD" id="cd05479">
    <property type="entry name" value="RP_DDI"/>
    <property type="match status" value="1"/>
</dbReference>
<reference evidence="11 12" key="1">
    <citation type="submission" date="2010-05" db="EMBL/GenBank/DDBJ databases">
        <title>The Genome Sequence of Thecamonas trahens ATCC 50062.</title>
        <authorList>
            <consortium name="The Broad Institute Genome Sequencing Platform"/>
            <person name="Russ C."/>
            <person name="Cuomo C."/>
            <person name="Shea T."/>
            <person name="Young S.K."/>
            <person name="Zeng Q."/>
            <person name="Koehrsen M."/>
            <person name="Haas B."/>
            <person name="Borodovsky M."/>
            <person name="Guigo R."/>
            <person name="Alvarado L."/>
            <person name="Berlin A."/>
            <person name="Bochicchio J."/>
            <person name="Borenstein D."/>
            <person name="Chapman S."/>
            <person name="Chen Z."/>
            <person name="Freedman E."/>
            <person name="Gellesch M."/>
            <person name="Goldberg J."/>
            <person name="Griggs A."/>
            <person name="Gujja S."/>
            <person name="Heilman E."/>
            <person name="Heiman D."/>
            <person name="Hepburn T."/>
            <person name="Howarth C."/>
            <person name="Jen D."/>
            <person name="Larson L."/>
            <person name="Mehta T."/>
            <person name="Park D."/>
            <person name="Pearson M."/>
            <person name="Roberts A."/>
            <person name="Saif S."/>
            <person name="Shenoy N."/>
            <person name="Sisk P."/>
            <person name="Stolte C."/>
            <person name="Sykes S."/>
            <person name="Thomson T."/>
            <person name="Walk T."/>
            <person name="White J."/>
            <person name="Yandava C."/>
            <person name="Burger G."/>
            <person name="Gray M.W."/>
            <person name="Holland P.W.H."/>
            <person name="King N."/>
            <person name="Lang F.B.F."/>
            <person name="Roger A.J."/>
            <person name="Ruiz-Trillo I."/>
            <person name="Lander E."/>
            <person name="Nusbaum C."/>
        </authorList>
    </citation>
    <scope>NUCLEOTIDE SEQUENCE [LARGE SCALE GENOMIC DNA]</scope>
    <source>
        <strain evidence="11 12">ATCC 50062</strain>
    </source>
</reference>
<dbReference type="GO" id="GO:0004190">
    <property type="term" value="F:aspartic-type endopeptidase activity"/>
    <property type="evidence" value="ECO:0007669"/>
    <property type="project" value="UniProtKB-KW"/>
</dbReference>
<dbReference type="SMART" id="SM00213">
    <property type="entry name" value="UBQ"/>
    <property type="match status" value="1"/>
</dbReference>
<feature type="domain" description="UBA" evidence="8">
    <location>
        <begin position="469"/>
        <end position="509"/>
    </location>
</feature>
<dbReference type="Gene3D" id="3.10.20.90">
    <property type="entry name" value="Phosphatidylinositol 3-kinase Catalytic Subunit, Chain A, domain 1"/>
    <property type="match status" value="1"/>
</dbReference>
<evidence type="ECO:0000259" key="8">
    <source>
        <dbReference type="PROSITE" id="PS50030"/>
    </source>
</evidence>